<dbReference type="Proteomes" id="UP000258309">
    <property type="component" value="Unassembled WGS sequence"/>
</dbReference>
<name>A0A3E2H2E5_SCYLI</name>
<evidence type="ECO:0000313" key="3">
    <source>
        <dbReference type="Proteomes" id="UP000258309"/>
    </source>
</evidence>
<protein>
    <submittedName>
        <fullName evidence="2">Uncharacterized protein</fullName>
    </submittedName>
</protein>
<evidence type="ECO:0000256" key="1">
    <source>
        <dbReference type="SAM" id="MobiDB-lite"/>
    </source>
</evidence>
<evidence type="ECO:0000313" key="2">
    <source>
        <dbReference type="EMBL" id="RFU27576.1"/>
    </source>
</evidence>
<accession>A0A3E2H2E5</accession>
<dbReference type="EMBL" id="NCSJ02000199">
    <property type="protein sequence ID" value="RFU27576.1"/>
    <property type="molecule type" value="Genomic_DNA"/>
</dbReference>
<comment type="caution">
    <text evidence="2">The sequence shown here is derived from an EMBL/GenBank/DDBJ whole genome shotgun (WGS) entry which is preliminary data.</text>
</comment>
<feature type="compositionally biased region" description="Basic and acidic residues" evidence="1">
    <location>
        <begin position="376"/>
        <end position="393"/>
    </location>
</feature>
<sequence>MVLPDSQVDGLDESTPQSDTDPYFQSDSASTPFSIDTTNFPKPIPLIGPLFGFNDKLQAKIINKRLLEMQNVLKRPPTHDEANALAYWSAKQLSLYSYGPPAGISAGCYRAYNTMSTFQFPFFKPNPETFTPTVFPPVMPFLSGRAAVIAWHALRFATYGFVGNFVSQILFGSYSVSVATVGEMGDPRLKNYLEIVRKISRERLSGVAGQPGGPGQQQQQQQQRLPQNQRQTPVDDASPTAGTYGDEGTSYSYGDVPAPDSGDAYQNSSLQSQSESQLPPQPRRQFPTRPSVPSTPYPTATSSSPSDKSQPFDFFDDASPTGGQGSVDTPSFQQQQQTKAMASPSGESTWARIRAGALSSSPGSPPTPPQSSDGSESQREFDAKLERERRGGDFDSSSGQKRW</sequence>
<feature type="region of interest" description="Disordered" evidence="1">
    <location>
        <begin position="205"/>
        <end position="403"/>
    </location>
</feature>
<feature type="compositionally biased region" description="Polar residues" evidence="1">
    <location>
        <begin position="326"/>
        <end position="348"/>
    </location>
</feature>
<gene>
    <name evidence="2" type="ORF">B7463_g8747</name>
</gene>
<feature type="compositionally biased region" description="Polar residues" evidence="1">
    <location>
        <begin position="14"/>
        <end position="28"/>
    </location>
</feature>
<proteinExistence type="predicted"/>
<keyword evidence="3" id="KW-1185">Reference proteome</keyword>
<feature type="compositionally biased region" description="Low complexity" evidence="1">
    <location>
        <begin position="268"/>
        <end position="306"/>
    </location>
</feature>
<dbReference type="OrthoDB" id="4204700at2759"/>
<dbReference type="OMA" id="GRFNPNE"/>
<reference evidence="2 3" key="1">
    <citation type="submission" date="2018-05" db="EMBL/GenBank/DDBJ databases">
        <title>Draft genome sequence of Scytalidium lignicola DSM 105466, a ubiquitous saprotrophic fungus.</title>
        <authorList>
            <person name="Buettner E."/>
            <person name="Gebauer A.M."/>
            <person name="Hofrichter M."/>
            <person name="Liers C."/>
            <person name="Kellner H."/>
        </authorList>
    </citation>
    <scope>NUCLEOTIDE SEQUENCE [LARGE SCALE GENOMIC DNA]</scope>
    <source>
        <strain evidence="2 3">DSM 105466</strain>
    </source>
</reference>
<organism evidence="2 3">
    <name type="scientific">Scytalidium lignicola</name>
    <name type="common">Hyphomycete</name>
    <dbReference type="NCBI Taxonomy" id="5539"/>
    <lineage>
        <taxon>Eukaryota</taxon>
        <taxon>Fungi</taxon>
        <taxon>Dikarya</taxon>
        <taxon>Ascomycota</taxon>
        <taxon>Pezizomycotina</taxon>
        <taxon>Leotiomycetes</taxon>
        <taxon>Leotiomycetes incertae sedis</taxon>
        <taxon>Scytalidium</taxon>
    </lineage>
</organism>
<dbReference type="AlphaFoldDB" id="A0A3E2H2E5"/>
<feature type="non-terminal residue" evidence="2">
    <location>
        <position position="403"/>
    </location>
</feature>
<dbReference type="STRING" id="5539.A0A3E2H2E5"/>
<feature type="non-terminal residue" evidence="2">
    <location>
        <position position="1"/>
    </location>
</feature>
<feature type="compositionally biased region" description="Low complexity" evidence="1">
    <location>
        <begin position="216"/>
        <end position="232"/>
    </location>
</feature>
<feature type="region of interest" description="Disordered" evidence="1">
    <location>
        <begin position="1"/>
        <end position="28"/>
    </location>
</feature>